<dbReference type="Proteomes" id="UP000575874">
    <property type="component" value="Unassembled WGS sequence"/>
</dbReference>
<gene>
    <name evidence="2" type="primary">Llgl1</name>
    <name evidence="2" type="ORF">APHCOE_R06489</name>
</gene>
<dbReference type="GO" id="GO:0032878">
    <property type="term" value="P:regulation of establishment or maintenance of cell polarity"/>
    <property type="evidence" value="ECO:0007669"/>
    <property type="project" value="TreeGrafter"/>
</dbReference>
<evidence type="ECO:0000313" key="3">
    <source>
        <dbReference type="Proteomes" id="UP000575874"/>
    </source>
</evidence>
<dbReference type="InterPro" id="IPR015943">
    <property type="entry name" value="WD40/YVTN_repeat-like_dom_sf"/>
</dbReference>
<dbReference type="GO" id="GO:0005096">
    <property type="term" value="F:GTPase activator activity"/>
    <property type="evidence" value="ECO:0007669"/>
    <property type="project" value="TreeGrafter"/>
</dbReference>
<dbReference type="Pfam" id="PF08366">
    <property type="entry name" value="LLGL"/>
    <property type="match status" value="2"/>
</dbReference>
<dbReference type="GO" id="GO:0005886">
    <property type="term" value="C:plasma membrane"/>
    <property type="evidence" value="ECO:0007669"/>
    <property type="project" value="TreeGrafter"/>
</dbReference>
<keyword evidence="3" id="KW-1185">Reference proteome</keyword>
<feature type="domain" description="Lethal giant larvae homologue 2" evidence="1">
    <location>
        <begin position="346"/>
        <end position="375"/>
    </location>
</feature>
<evidence type="ECO:0000259" key="1">
    <source>
        <dbReference type="Pfam" id="PF08366"/>
    </source>
</evidence>
<reference evidence="2 3" key="1">
    <citation type="submission" date="2019-09" db="EMBL/GenBank/DDBJ databases">
        <title>Bird 10,000 Genomes (B10K) Project - Family phase.</title>
        <authorList>
            <person name="Zhang G."/>
        </authorList>
    </citation>
    <scope>NUCLEOTIDE SEQUENCE [LARGE SCALE GENOMIC DNA]</scope>
    <source>
        <strain evidence="2">OUT-0022</strain>
        <tissue evidence="2">Blood</tissue>
    </source>
</reference>
<sequence>YGAPGVELTGLHKETATVTQLHFLPGQVRGCPGAARQQPPSTSHTLLSSHCPQGWLLSLLDDNTLHLWEVCQKEGCSHLEETRSFGLPGRPGSGSANCSPGITRVTVVLPMAAGAMVCLGTEGGAVYFITLPTLTLLEDKTLFPDEILQRLVPDDYRCGKALGPVESIQEHPCDGSRLLIGYSRGLVVLWEQSTRVVQHLFLGNQQLESLAWEQSGKSIVSSHSDGGYMVWAVSGTGQRTQQPVMSTIPYGPFPCKAISKILWRTCESGNPFIIFSGGMPRASYGDRHCVSVLQGQTLATLDFTSRVIDFFTVQSAEVPEGGMSHRGHPGSGWGCGGLQVQQPSPPSPGFENPRALVVLVEEELVAIDLQTPGWPTIPAPYLAPLHSSAITCSCHVSNVPLKLWERIVSVGEQQSP</sequence>
<feature type="domain" description="Lethal giant larvae homologue 2" evidence="1">
    <location>
        <begin position="247"/>
        <end position="319"/>
    </location>
</feature>
<dbReference type="SUPFAM" id="SSF50978">
    <property type="entry name" value="WD40 repeat-like"/>
    <property type="match status" value="1"/>
</dbReference>
<dbReference type="AlphaFoldDB" id="A0A7K7C1S9"/>
<dbReference type="GO" id="GO:0051294">
    <property type="term" value="P:establishment of spindle orientation"/>
    <property type="evidence" value="ECO:0007669"/>
    <property type="project" value="TreeGrafter"/>
</dbReference>
<accession>A0A7K7C1S9</accession>
<dbReference type="InterPro" id="IPR036322">
    <property type="entry name" value="WD40_repeat_dom_sf"/>
</dbReference>
<feature type="non-terminal residue" evidence="2">
    <location>
        <position position="1"/>
    </location>
</feature>
<name>A0A7K7C1S9_APHCE</name>
<dbReference type="GO" id="GO:0008593">
    <property type="term" value="P:regulation of Notch signaling pathway"/>
    <property type="evidence" value="ECO:0007669"/>
    <property type="project" value="TreeGrafter"/>
</dbReference>
<dbReference type="GO" id="GO:0045159">
    <property type="term" value="F:myosin II binding"/>
    <property type="evidence" value="ECO:0007669"/>
    <property type="project" value="TreeGrafter"/>
</dbReference>
<organism evidence="2 3">
    <name type="scientific">Aphelocoma coerulescens</name>
    <name type="common">Florida scrub-jay</name>
    <name type="synonym">Corvus coerulescens</name>
    <dbReference type="NCBI Taxonomy" id="39617"/>
    <lineage>
        <taxon>Eukaryota</taxon>
        <taxon>Metazoa</taxon>
        <taxon>Chordata</taxon>
        <taxon>Craniata</taxon>
        <taxon>Vertebrata</taxon>
        <taxon>Euteleostomi</taxon>
        <taxon>Archelosauria</taxon>
        <taxon>Archosauria</taxon>
        <taxon>Dinosauria</taxon>
        <taxon>Saurischia</taxon>
        <taxon>Theropoda</taxon>
        <taxon>Coelurosauria</taxon>
        <taxon>Aves</taxon>
        <taxon>Neognathae</taxon>
        <taxon>Neoaves</taxon>
        <taxon>Telluraves</taxon>
        <taxon>Australaves</taxon>
        <taxon>Passeriformes</taxon>
        <taxon>Corvoidea</taxon>
        <taxon>Corvidae</taxon>
        <taxon>Aphelocoma</taxon>
    </lineage>
</organism>
<protein>
    <submittedName>
        <fullName evidence="2">L2GL1 protein</fullName>
    </submittedName>
</protein>
<dbReference type="GO" id="GO:0030866">
    <property type="term" value="P:cortical actin cytoskeleton organization"/>
    <property type="evidence" value="ECO:0007669"/>
    <property type="project" value="TreeGrafter"/>
</dbReference>
<dbReference type="PANTHER" id="PTHR10241:SF21">
    <property type="entry name" value="LETHAL(2) GIANT LARVAE PROTEIN HOMOLOG 1"/>
    <property type="match status" value="1"/>
</dbReference>
<dbReference type="Gene3D" id="2.130.10.10">
    <property type="entry name" value="YVTN repeat-like/Quinoprotein amine dehydrogenase"/>
    <property type="match status" value="1"/>
</dbReference>
<comment type="caution">
    <text evidence="2">The sequence shown here is derived from an EMBL/GenBank/DDBJ whole genome shotgun (WGS) entry which is preliminary data.</text>
</comment>
<dbReference type="PANTHER" id="PTHR10241">
    <property type="entry name" value="LETHAL 2 GIANT LARVAE PROTEIN"/>
    <property type="match status" value="1"/>
</dbReference>
<dbReference type="InterPro" id="IPR013577">
    <property type="entry name" value="LLGL2"/>
</dbReference>
<dbReference type="GO" id="GO:0006893">
    <property type="term" value="P:Golgi to plasma membrane transport"/>
    <property type="evidence" value="ECO:0007669"/>
    <property type="project" value="TreeGrafter"/>
</dbReference>
<dbReference type="GO" id="GO:0030864">
    <property type="term" value="C:cortical actin cytoskeleton"/>
    <property type="evidence" value="ECO:0007669"/>
    <property type="project" value="TreeGrafter"/>
</dbReference>
<evidence type="ECO:0000313" key="2">
    <source>
        <dbReference type="EMBL" id="NWY14659.1"/>
    </source>
</evidence>
<proteinExistence type="predicted"/>
<feature type="non-terminal residue" evidence="2">
    <location>
        <position position="416"/>
    </location>
</feature>
<dbReference type="EMBL" id="VZSI01000045">
    <property type="protein sequence ID" value="NWY14659.1"/>
    <property type="molecule type" value="Genomic_DNA"/>
</dbReference>